<accession>A0A660L608</accession>
<evidence type="ECO:0008006" key="4">
    <source>
        <dbReference type="Google" id="ProtNLM"/>
    </source>
</evidence>
<name>A0A660L608_9ACTN</name>
<evidence type="ECO:0000313" key="3">
    <source>
        <dbReference type="Proteomes" id="UP000278962"/>
    </source>
</evidence>
<organism evidence="2 3">
    <name type="scientific">Solirubrobacter pauli</name>
    <dbReference type="NCBI Taxonomy" id="166793"/>
    <lineage>
        <taxon>Bacteria</taxon>
        <taxon>Bacillati</taxon>
        <taxon>Actinomycetota</taxon>
        <taxon>Thermoleophilia</taxon>
        <taxon>Solirubrobacterales</taxon>
        <taxon>Solirubrobacteraceae</taxon>
        <taxon>Solirubrobacter</taxon>
    </lineage>
</organism>
<feature type="signal peptide" evidence="1">
    <location>
        <begin position="1"/>
        <end position="27"/>
    </location>
</feature>
<protein>
    <recommendedName>
        <fullName evidence="4">Ig-like domain-containing protein</fullName>
    </recommendedName>
</protein>
<gene>
    <name evidence="2" type="ORF">C8N24_0229</name>
</gene>
<comment type="caution">
    <text evidence="2">The sequence shown here is derived from an EMBL/GenBank/DDBJ whole genome shotgun (WGS) entry which is preliminary data.</text>
</comment>
<keyword evidence="3" id="KW-1185">Reference proteome</keyword>
<reference evidence="2 3" key="1">
    <citation type="submission" date="2018-10" db="EMBL/GenBank/DDBJ databases">
        <title>Genomic Encyclopedia of Archaeal and Bacterial Type Strains, Phase II (KMG-II): from individual species to whole genera.</title>
        <authorList>
            <person name="Goeker M."/>
        </authorList>
    </citation>
    <scope>NUCLEOTIDE SEQUENCE [LARGE SCALE GENOMIC DNA]</scope>
    <source>
        <strain evidence="2 3">DSM 14954</strain>
    </source>
</reference>
<sequence>MHVPHRRARMVAALAAAAAVIPLTATAADAATTTKYNHATFLQHALGLPTSNTSPVIESITYDRFQWLLQQDGQFAFLIGDPAGDASFAERARAVEAAASSAGVKQVYWFNPNLSGSVKVGTVTVPALDIRKSETITELAADSRTTYGHAWKNLVGQYLGNGVTATATGVGSETAVVKTVTGTNTVNDYGATAGYSTEVGNVNGGALYDYKTATPADVTDSFFFVYDKANTVTPDGSTAQPAKVVSWVNLTDEASTAAAAADVNAAIGKVGPATLDELDQFAWWKSEVNARQKEQAPRVDRGSEVPVLTDADNAAADGGWRIQQVTYPELVDLLKSGTDANAVILFGGTWCPNTRPVLPFINEDAQEHDVTVFNFDTVLDGGQVGGSTTSAVNPFQSRNTANNGSTAALANANPTFLYGHVLQQYLNNIVTQYDPARGASQSVTFYPAGDTTKPLQTTKKLQVPFLLAHQAKAGDAPNGGITRQWIQKNAAGAVSEYTEYMSQWWFTNPKPNQLGISATQLPAGAPIWNKINADLATFNWKTDVSTVIPNTGIDTDDAQYLVDGDTATVSNTDTAVTVASPGTSPIPIGPTALAGALDWLTPARTPASSVAAKTAYLAAVKANTDATLITHLKTVVGAWHVAQLRKTTVLTAWGLPTTPGSVAGGKNLIRKLDVFFGGLPGGPRFTTRTVTANPVTAPTAPSVSVTIASAAGRTVTGNVAVSVKSGATEIASGAGALSGNAASVALPAIAAGTYQFTLTYAGDEDIDAFTESGRLTVNPAPVVEDPPAPVNVTPGSTPTPTPAPIVTPTAKAKVSKVAGTLSKAPTSKKSGKYTVTISTAKGQVKASGKVTIKFTKGKTTKTVTGTLKSGTVTVTVPKLAKGTWKVAITWPGDSKYQSGKATGKSIKVKK</sequence>
<evidence type="ECO:0000256" key="1">
    <source>
        <dbReference type="SAM" id="SignalP"/>
    </source>
</evidence>
<keyword evidence="1" id="KW-0732">Signal</keyword>
<dbReference type="Proteomes" id="UP000278962">
    <property type="component" value="Unassembled WGS sequence"/>
</dbReference>
<feature type="chain" id="PRO_5038687603" description="Ig-like domain-containing protein" evidence="1">
    <location>
        <begin position="28"/>
        <end position="910"/>
    </location>
</feature>
<proteinExistence type="predicted"/>
<dbReference type="AlphaFoldDB" id="A0A660L608"/>
<evidence type="ECO:0000313" key="2">
    <source>
        <dbReference type="EMBL" id="RKQ90427.1"/>
    </source>
</evidence>
<dbReference type="EMBL" id="RBIL01000001">
    <property type="protein sequence ID" value="RKQ90427.1"/>
    <property type="molecule type" value="Genomic_DNA"/>
</dbReference>